<organism evidence="1 2">
    <name type="scientific">Mucilaginibacter gracilis</name>
    <dbReference type="NCBI Taxonomy" id="423350"/>
    <lineage>
        <taxon>Bacteria</taxon>
        <taxon>Pseudomonadati</taxon>
        <taxon>Bacteroidota</taxon>
        <taxon>Sphingobacteriia</taxon>
        <taxon>Sphingobacteriales</taxon>
        <taxon>Sphingobacteriaceae</taxon>
        <taxon>Mucilaginibacter</taxon>
    </lineage>
</organism>
<proteinExistence type="predicted"/>
<accession>A0A495J996</accession>
<dbReference type="EMBL" id="RBKU01000001">
    <property type="protein sequence ID" value="RKR85251.1"/>
    <property type="molecule type" value="Genomic_DNA"/>
</dbReference>
<reference evidence="1 2" key="1">
    <citation type="submission" date="2018-10" db="EMBL/GenBank/DDBJ databases">
        <title>Genomic Encyclopedia of Archaeal and Bacterial Type Strains, Phase II (KMG-II): from individual species to whole genera.</title>
        <authorList>
            <person name="Goeker M."/>
        </authorList>
    </citation>
    <scope>NUCLEOTIDE SEQUENCE [LARGE SCALE GENOMIC DNA]</scope>
    <source>
        <strain evidence="1 2">DSM 18602</strain>
    </source>
</reference>
<name>A0A495J996_9SPHI</name>
<evidence type="ECO:0000313" key="2">
    <source>
        <dbReference type="Proteomes" id="UP000268007"/>
    </source>
</evidence>
<evidence type="ECO:0000313" key="1">
    <source>
        <dbReference type="EMBL" id="RKR85251.1"/>
    </source>
</evidence>
<dbReference type="AlphaFoldDB" id="A0A495J996"/>
<sequence>MYVWVINILINETTFTYNIAIMPFTLQLRR</sequence>
<gene>
    <name evidence="1" type="ORF">BDD43_5515</name>
</gene>
<dbReference type="Proteomes" id="UP000268007">
    <property type="component" value="Unassembled WGS sequence"/>
</dbReference>
<protein>
    <submittedName>
        <fullName evidence="1">Uncharacterized protein</fullName>
    </submittedName>
</protein>
<comment type="caution">
    <text evidence="1">The sequence shown here is derived from an EMBL/GenBank/DDBJ whole genome shotgun (WGS) entry which is preliminary data.</text>
</comment>
<keyword evidence="2" id="KW-1185">Reference proteome</keyword>